<feature type="chain" id="PRO_5008129418" evidence="1">
    <location>
        <begin position="20"/>
        <end position="59"/>
    </location>
</feature>
<name>A0A182N6R4_9DIPT</name>
<evidence type="ECO:0000313" key="2">
    <source>
        <dbReference type="EnsemblMetazoa" id="ADIR003337-PA"/>
    </source>
</evidence>
<dbReference type="AlphaFoldDB" id="A0A182N6R4"/>
<accession>A0A182N6R4</accession>
<reference evidence="3" key="1">
    <citation type="submission" date="2013-03" db="EMBL/GenBank/DDBJ databases">
        <title>The Genome Sequence of Anopheles dirus WRAIR2.</title>
        <authorList>
            <consortium name="The Broad Institute Genomics Platform"/>
            <person name="Neafsey D.E."/>
            <person name="Walton C."/>
            <person name="Walker B."/>
            <person name="Young S.K."/>
            <person name="Zeng Q."/>
            <person name="Gargeya S."/>
            <person name="Fitzgerald M."/>
            <person name="Haas B."/>
            <person name="Abouelleil A."/>
            <person name="Allen A.W."/>
            <person name="Alvarado L."/>
            <person name="Arachchi H.M."/>
            <person name="Berlin A.M."/>
            <person name="Chapman S.B."/>
            <person name="Gainer-Dewar J."/>
            <person name="Goldberg J."/>
            <person name="Griggs A."/>
            <person name="Gujja S."/>
            <person name="Hansen M."/>
            <person name="Howarth C."/>
            <person name="Imamovic A."/>
            <person name="Ireland A."/>
            <person name="Larimer J."/>
            <person name="McCowan C."/>
            <person name="Murphy C."/>
            <person name="Pearson M."/>
            <person name="Poon T.W."/>
            <person name="Priest M."/>
            <person name="Roberts A."/>
            <person name="Saif S."/>
            <person name="Shea T."/>
            <person name="Sisk P."/>
            <person name="Sykes S."/>
            <person name="Wortman J."/>
            <person name="Nusbaum C."/>
            <person name="Birren B."/>
        </authorList>
    </citation>
    <scope>NUCLEOTIDE SEQUENCE [LARGE SCALE GENOMIC DNA]</scope>
    <source>
        <strain evidence="3">WRAIR2</strain>
    </source>
</reference>
<sequence>MLLSRVFLILCGLIAIAVAAPGPLLKKVIVKQPIFVKPAPVIVHRPIVVRKFSSHGGWW</sequence>
<feature type="signal peptide" evidence="1">
    <location>
        <begin position="1"/>
        <end position="19"/>
    </location>
</feature>
<dbReference type="EnsemblMetazoa" id="ADIR003337-RA">
    <property type="protein sequence ID" value="ADIR003337-PA"/>
    <property type="gene ID" value="ADIR003337"/>
</dbReference>
<proteinExistence type="predicted"/>
<keyword evidence="1" id="KW-0732">Signal</keyword>
<protein>
    <submittedName>
        <fullName evidence="2">Uncharacterized protein</fullName>
    </submittedName>
</protein>
<organism evidence="2 3">
    <name type="scientific">Anopheles dirus</name>
    <dbReference type="NCBI Taxonomy" id="7168"/>
    <lineage>
        <taxon>Eukaryota</taxon>
        <taxon>Metazoa</taxon>
        <taxon>Ecdysozoa</taxon>
        <taxon>Arthropoda</taxon>
        <taxon>Hexapoda</taxon>
        <taxon>Insecta</taxon>
        <taxon>Pterygota</taxon>
        <taxon>Neoptera</taxon>
        <taxon>Endopterygota</taxon>
        <taxon>Diptera</taxon>
        <taxon>Nematocera</taxon>
        <taxon>Culicoidea</taxon>
        <taxon>Culicidae</taxon>
        <taxon>Anophelinae</taxon>
        <taxon>Anopheles</taxon>
    </lineage>
</organism>
<evidence type="ECO:0000256" key="1">
    <source>
        <dbReference type="SAM" id="SignalP"/>
    </source>
</evidence>
<dbReference type="Proteomes" id="UP000075884">
    <property type="component" value="Unassembled WGS sequence"/>
</dbReference>
<dbReference type="VEuPathDB" id="VectorBase:ADIR003337"/>
<evidence type="ECO:0000313" key="3">
    <source>
        <dbReference type="Proteomes" id="UP000075884"/>
    </source>
</evidence>
<keyword evidence="3" id="KW-1185">Reference proteome</keyword>
<reference evidence="2" key="2">
    <citation type="submission" date="2020-05" db="UniProtKB">
        <authorList>
            <consortium name="EnsemblMetazoa"/>
        </authorList>
    </citation>
    <scope>IDENTIFICATION</scope>
    <source>
        <strain evidence="2">WRAIR2</strain>
    </source>
</reference>